<evidence type="ECO:0000313" key="4">
    <source>
        <dbReference type="Proteomes" id="UP001200557"/>
    </source>
</evidence>
<comment type="catalytic activity">
    <reaction evidence="2">
        <text>N-terminal N-formyl-L-methionyl-[peptide] + H2O = N-terminal L-methionyl-[peptide] + formate</text>
        <dbReference type="Rhea" id="RHEA:24420"/>
        <dbReference type="Rhea" id="RHEA-COMP:10639"/>
        <dbReference type="Rhea" id="RHEA-COMP:10640"/>
        <dbReference type="ChEBI" id="CHEBI:15377"/>
        <dbReference type="ChEBI" id="CHEBI:15740"/>
        <dbReference type="ChEBI" id="CHEBI:49298"/>
        <dbReference type="ChEBI" id="CHEBI:64731"/>
        <dbReference type="EC" id="3.5.1.88"/>
    </reaction>
</comment>
<keyword evidence="2" id="KW-0479">Metal-binding</keyword>
<feature type="binding site" evidence="2">
    <location>
        <position position="141"/>
    </location>
    <ligand>
        <name>Fe cation</name>
        <dbReference type="ChEBI" id="CHEBI:24875"/>
    </ligand>
</feature>
<keyword evidence="2 3" id="KW-0378">Hydrolase</keyword>
<feature type="active site" evidence="2">
    <location>
        <position position="138"/>
    </location>
</feature>
<dbReference type="EC" id="3.5.1.88" evidence="2"/>
<dbReference type="SUPFAM" id="SSF56420">
    <property type="entry name" value="Peptide deformylase"/>
    <property type="match status" value="1"/>
</dbReference>
<accession>A0ABS9CXD4</accession>
<sequence>MTKRSILLHPDPRLKATCDPVATFDKDLRVLADDMLETMYDAPGIGLAAPQVGVMHQMLVMDCVKDDMATPEPMVLINPRVIETSEERSIYDEGCLSIPEIYAEVERPARVKVEWLDLDGKTIQEEFDGLWATCVQHEIDHLNGKLFIDYLKPLKRQMITRKMQKLKREIARGL</sequence>
<dbReference type="PANTHER" id="PTHR10458">
    <property type="entry name" value="PEPTIDE DEFORMYLASE"/>
    <property type="match status" value="1"/>
</dbReference>
<dbReference type="RefSeq" id="WP_235226109.1">
    <property type="nucleotide sequence ID" value="NZ_JAKGAQ010000002.1"/>
</dbReference>
<name>A0ABS9CXD4_9RHOB</name>
<proteinExistence type="inferred from homology"/>
<dbReference type="EMBL" id="JAKGAQ010000002">
    <property type="protein sequence ID" value="MCF2871813.1"/>
    <property type="molecule type" value="Genomic_DNA"/>
</dbReference>
<dbReference type="HAMAP" id="MF_00163">
    <property type="entry name" value="Pep_deformylase"/>
    <property type="match status" value="1"/>
</dbReference>
<keyword evidence="2" id="KW-0648">Protein biosynthesis</keyword>
<dbReference type="CDD" id="cd00487">
    <property type="entry name" value="Pep_deformylase"/>
    <property type="match status" value="1"/>
</dbReference>
<dbReference type="Pfam" id="PF01327">
    <property type="entry name" value="Pep_deformylase"/>
    <property type="match status" value="1"/>
</dbReference>
<dbReference type="PRINTS" id="PR01576">
    <property type="entry name" value="PDEFORMYLASE"/>
</dbReference>
<dbReference type="NCBIfam" id="TIGR00079">
    <property type="entry name" value="pept_deformyl"/>
    <property type="match status" value="1"/>
</dbReference>
<dbReference type="Gene3D" id="3.90.45.10">
    <property type="entry name" value="Peptide deformylase"/>
    <property type="match status" value="1"/>
</dbReference>
<dbReference type="InterPro" id="IPR036821">
    <property type="entry name" value="Peptide_deformylase_sf"/>
</dbReference>
<comment type="cofactor">
    <cofactor evidence="2">
        <name>Fe(2+)</name>
        <dbReference type="ChEBI" id="CHEBI:29033"/>
    </cofactor>
    <text evidence="2">Binds 1 Fe(2+) ion.</text>
</comment>
<keyword evidence="2" id="KW-0408">Iron</keyword>
<dbReference type="PANTHER" id="PTHR10458:SF22">
    <property type="entry name" value="PEPTIDE DEFORMYLASE"/>
    <property type="match status" value="1"/>
</dbReference>
<reference evidence="3 4" key="1">
    <citation type="submission" date="2022-01" db="EMBL/GenBank/DDBJ databases">
        <title>Octadecabacter sp. nov., isolated from a marine alga.</title>
        <authorList>
            <person name="Jin M.S."/>
            <person name="Kim H.M."/>
            <person name="Han D.M."/>
            <person name="Jung J.J."/>
            <person name="Jeon C.O."/>
        </authorList>
    </citation>
    <scope>NUCLEOTIDE SEQUENCE [LARGE SCALE GENOMIC DNA]</scope>
    <source>
        <strain evidence="3 4">G9-8</strain>
    </source>
</reference>
<evidence type="ECO:0000256" key="1">
    <source>
        <dbReference type="ARBA" id="ARBA00010759"/>
    </source>
</evidence>
<dbReference type="PIRSF" id="PIRSF004749">
    <property type="entry name" value="Pep_def"/>
    <property type="match status" value="1"/>
</dbReference>
<gene>
    <name evidence="2 3" type="primary">def</name>
    <name evidence="3" type="ORF">L0664_12105</name>
</gene>
<protein>
    <recommendedName>
        <fullName evidence="2">Peptide deformylase</fullName>
        <shortName evidence="2">PDF</shortName>
        <ecNumber evidence="2">3.5.1.88</ecNumber>
    </recommendedName>
    <alternativeName>
        <fullName evidence="2">Polypeptide deformylase</fullName>
    </alternativeName>
</protein>
<dbReference type="InterPro" id="IPR023635">
    <property type="entry name" value="Peptide_deformylase"/>
</dbReference>
<dbReference type="Proteomes" id="UP001200557">
    <property type="component" value="Unassembled WGS sequence"/>
</dbReference>
<evidence type="ECO:0000256" key="2">
    <source>
        <dbReference type="HAMAP-Rule" id="MF_00163"/>
    </source>
</evidence>
<dbReference type="GO" id="GO:0042586">
    <property type="term" value="F:peptide deformylase activity"/>
    <property type="evidence" value="ECO:0007669"/>
    <property type="project" value="UniProtKB-EC"/>
</dbReference>
<keyword evidence="4" id="KW-1185">Reference proteome</keyword>
<feature type="binding site" evidence="2">
    <location>
        <position position="95"/>
    </location>
    <ligand>
        <name>Fe cation</name>
        <dbReference type="ChEBI" id="CHEBI:24875"/>
    </ligand>
</feature>
<organism evidence="3 4">
    <name type="scientific">Octadecabacter dasysiphoniae</name>
    <dbReference type="NCBI Taxonomy" id="2909341"/>
    <lineage>
        <taxon>Bacteria</taxon>
        <taxon>Pseudomonadati</taxon>
        <taxon>Pseudomonadota</taxon>
        <taxon>Alphaproteobacteria</taxon>
        <taxon>Rhodobacterales</taxon>
        <taxon>Roseobacteraceae</taxon>
        <taxon>Octadecabacter</taxon>
    </lineage>
</organism>
<comment type="similarity">
    <text evidence="1 2">Belongs to the polypeptide deformylase family.</text>
</comment>
<comment type="caution">
    <text evidence="3">The sequence shown here is derived from an EMBL/GenBank/DDBJ whole genome shotgun (WGS) entry which is preliminary data.</text>
</comment>
<comment type="function">
    <text evidence="2">Removes the formyl group from the N-terminal Met of newly synthesized proteins. Requires at least a dipeptide for an efficient rate of reaction. N-terminal L-methionine is a prerequisite for activity but the enzyme has broad specificity at other positions.</text>
</comment>
<evidence type="ECO:0000313" key="3">
    <source>
        <dbReference type="EMBL" id="MCF2871813.1"/>
    </source>
</evidence>
<feature type="binding site" evidence="2">
    <location>
        <position position="137"/>
    </location>
    <ligand>
        <name>Fe cation</name>
        <dbReference type="ChEBI" id="CHEBI:24875"/>
    </ligand>
</feature>
<dbReference type="NCBIfam" id="NF001159">
    <property type="entry name" value="PRK00150.1-3"/>
    <property type="match status" value="1"/>
</dbReference>